<evidence type="ECO:0000313" key="4">
    <source>
        <dbReference type="Proteomes" id="UP000051660"/>
    </source>
</evidence>
<dbReference type="EC" id="4.2.1.17" evidence="3"/>
<dbReference type="FunFam" id="3.90.226.10:FF:000009">
    <property type="entry name" value="Carnitinyl-CoA dehydratase"/>
    <property type="match status" value="1"/>
</dbReference>
<evidence type="ECO:0000256" key="1">
    <source>
        <dbReference type="ARBA" id="ARBA00005254"/>
    </source>
</evidence>
<dbReference type="SUPFAM" id="SSF52096">
    <property type="entry name" value="ClpP/crotonase"/>
    <property type="match status" value="1"/>
</dbReference>
<dbReference type="FunFam" id="1.10.12.10:FF:000001">
    <property type="entry name" value="Probable enoyl-CoA hydratase, mitochondrial"/>
    <property type="match status" value="1"/>
</dbReference>
<dbReference type="Proteomes" id="UP000051660">
    <property type="component" value="Unassembled WGS sequence"/>
</dbReference>
<dbReference type="CDD" id="cd06558">
    <property type="entry name" value="crotonase-like"/>
    <property type="match status" value="1"/>
</dbReference>
<dbReference type="OrthoDB" id="9807606at2"/>
<dbReference type="PANTHER" id="PTHR11941:SF54">
    <property type="entry name" value="ENOYL-COA HYDRATASE, MITOCHONDRIAL"/>
    <property type="match status" value="1"/>
</dbReference>
<dbReference type="Gene3D" id="1.10.12.10">
    <property type="entry name" value="Lyase 2-enoyl-coa Hydratase, Chain A, domain 2"/>
    <property type="match status" value="1"/>
</dbReference>
<sequence length="267" mass="29181">MNQNPSAFETLSIEPVDEHVAVVRLNRPDASNALNTQMGRDLVRYFEDVALDPKTLRCIVLTGTGEKAFCAGGDLKERRGMTDEAWTRQHVIFERMVRALIDCPVPIIGAVNGAAYGGGCEIAGCCDFLYAAESARFALTEVTLGIMPGGGGTQTLPRAVGERRAKELILTGKPFTSAEAREWGFVNEVFPQPELLPSALAAAARIARNAPISVRQAKLSIHRGLQLSLRDGLVLEIEAYNRMVPTEDRREGVLAFNEKRTPNFKGR</sequence>
<reference evidence="3 4" key="1">
    <citation type="submission" date="2014-03" db="EMBL/GenBank/DDBJ databases">
        <title>Bradyrhizobium valentinum sp. nov., isolated from effective nodules of Lupinus mariae-josephae, a lupine endemic of basic-lime soils in Eastern Spain.</title>
        <authorList>
            <person name="Duran D."/>
            <person name="Rey L."/>
            <person name="Navarro A."/>
            <person name="Busquets A."/>
            <person name="Imperial J."/>
            <person name="Ruiz-Argueso T."/>
        </authorList>
    </citation>
    <scope>NUCLEOTIDE SEQUENCE [LARGE SCALE GENOMIC DNA]</scope>
    <source>
        <strain evidence="3 4">CCBAU 23086</strain>
    </source>
</reference>
<dbReference type="Pfam" id="PF00378">
    <property type="entry name" value="ECH_1"/>
    <property type="match status" value="1"/>
</dbReference>
<dbReference type="AlphaFoldDB" id="A0A0R3MWA6"/>
<dbReference type="InterPro" id="IPR001753">
    <property type="entry name" value="Enoyl-CoA_hydra/iso"/>
</dbReference>
<keyword evidence="2 3" id="KW-0456">Lyase</keyword>
<protein>
    <submittedName>
        <fullName evidence="3">Enoyl-CoA hydratase</fullName>
        <ecNumber evidence="3">4.2.1.17</ecNumber>
    </submittedName>
</protein>
<dbReference type="PANTHER" id="PTHR11941">
    <property type="entry name" value="ENOYL-COA HYDRATASE-RELATED"/>
    <property type="match status" value="1"/>
</dbReference>
<evidence type="ECO:0000256" key="2">
    <source>
        <dbReference type="ARBA" id="ARBA00023239"/>
    </source>
</evidence>
<dbReference type="STRING" id="722472.SAMN05444321_3175"/>
<accession>A0A0R3MWA6</accession>
<dbReference type="RefSeq" id="WP_057858750.1">
    <property type="nucleotide sequence ID" value="NZ_LLYB01000065.1"/>
</dbReference>
<dbReference type="GO" id="GO:0004300">
    <property type="term" value="F:enoyl-CoA hydratase activity"/>
    <property type="evidence" value="ECO:0007669"/>
    <property type="project" value="UniProtKB-EC"/>
</dbReference>
<name>A0A0R3MWA6_9BRAD</name>
<organism evidence="3 4">
    <name type="scientific">Bradyrhizobium lablabi</name>
    <dbReference type="NCBI Taxonomy" id="722472"/>
    <lineage>
        <taxon>Bacteria</taxon>
        <taxon>Pseudomonadati</taxon>
        <taxon>Pseudomonadota</taxon>
        <taxon>Alphaproteobacteria</taxon>
        <taxon>Hyphomicrobiales</taxon>
        <taxon>Nitrobacteraceae</taxon>
        <taxon>Bradyrhizobium</taxon>
    </lineage>
</organism>
<dbReference type="InterPro" id="IPR029045">
    <property type="entry name" value="ClpP/crotonase-like_dom_sf"/>
</dbReference>
<dbReference type="InterPro" id="IPR014748">
    <property type="entry name" value="Enoyl-CoA_hydra_C"/>
</dbReference>
<gene>
    <name evidence="3" type="ORF">CQ14_15460</name>
</gene>
<proteinExistence type="inferred from homology"/>
<comment type="caution">
    <text evidence="3">The sequence shown here is derived from an EMBL/GenBank/DDBJ whole genome shotgun (WGS) entry which is preliminary data.</text>
</comment>
<dbReference type="GO" id="GO:0006635">
    <property type="term" value="P:fatty acid beta-oxidation"/>
    <property type="evidence" value="ECO:0007669"/>
    <property type="project" value="TreeGrafter"/>
</dbReference>
<evidence type="ECO:0000313" key="3">
    <source>
        <dbReference type="EMBL" id="KRR24123.1"/>
    </source>
</evidence>
<dbReference type="Gene3D" id="3.90.226.10">
    <property type="entry name" value="2-enoyl-CoA Hydratase, Chain A, domain 1"/>
    <property type="match status" value="1"/>
</dbReference>
<comment type="similarity">
    <text evidence="1">Belongs to the enoyl-CoA hydratase/isomerase family.</text>
</comment>
<dbReference type="EMBL" id="LLYB01000065">
    <property type="protein sequence ID" value="KRR24123.1"/>
    <property type="molecule type" value="Genomic_DNA"/>
</dbReference>